<dbReference type="InterPro" id="IPR030513">
    <property type="entry name" value="Dehydrin_CS"/>
</dbReference>
<dbReference type="GO" id="GO:0009737">
    <property type="term" value="P:response to abscisic acid"/>
    <property type="evidence" value="ECO:0007669"/>
    <property type="project" value="TreeGrafter"/>
</dbReference>
<evidence type="ECO:0000256" key="1">
    <source>
        <dbReference type="ARBA" id="ARBA00008403"/>
    </source>
</evidence>
<dbReference type="InterPro" id="IPR000167">
    <property type="entry name" value="Dehydrin"/>
</dbReference>
<dbReference type="Pfam" id="PF00257">
    <property type="entry name" value="Dehydrin"/>
    <property type="match status" value="1"/>
</dbReference>
<feature type="compositionally biased region" description="Basic and acidic residues" evidence="3">
    <location>
        <begin position="166"/>
        <end position="186"/>
    </location>
</feature>
<dbReference type="AlphaFoldDB" id="A0A6A6NDG2"/>
<dbReference type="Proteomes" id="UP000467840">
    <property type="component" value="Chromosome 11"/>
</dbReference>
<dbReference type="PANTHER" id="PTHR33346">
    <property type="entry name" value="DEHYDRIN XERO 2-RELATED"/>
    <property type="match status" value="1"/>
</dbReference>
<name>A0A6A6NDG2_HEVBR</name>
<dbReference type="PANTHER" id="PTHR33346:SF5">
    <property type="entry name" value="DEHYDRIN LEA-RELATED"/>
    <property type="match status" value="1"/>
</dbReference>
<evidence type="ECO:0000313" key="5">
    <source>
        <dbReference type="Proteomes" id="UP000467840"/>
    </source>
</evidence>
<comment type="caution">
    <text evidence="4">The sequence shown here is derived from an EMBL/GenBank/DDBJ whole genome shotgun (WGS) entry which is preliminary data.</text>
</comment>
<protein>
    <submittedName>
        <fullName evidence="4">Uncharacterized protein</fullName>
    </submittedName>
</protein>
<accession>A0A6A6NDG2</accession>
<dbReference type="GO" id="GO:0009631">
    <property type="term" value="P:cold acclimation"/>
    <property type="evidence" value="ECO:0007669"/>
    <property type="project" value="TreeGrafter"/>
</dbReference>
<dbReference type="PROSITE" id="PS00823">
    <property type="entry name" value="DEHYDRIN_2"/>
    <property type="match status" value="1"/>
</dbReference>
<feature type="compositionally biased region" description="Basic and acidic residues" evidence="3">
    <location>
        <begin position="135"/>
        <end position="153"/>
    </location>
</feature>
<sequence length="193" mass="21354">MWDLLEVIAEKSLWSSPKLVLSNELSVVAVLTCGHVYHAECLETMTPEISKISVLIVDLHGEREIKMADLRDEHGNPIQLTDEHGNPVQLTDEFGNPVHITGVATSKPLTLGTTVVQTKSEDDGQGGRRKKKGLKEKIKEKLTGGKHKEEHGHTVSSTTTETTPGGREHHEHEKKSVMEKIKEKLPGHGHHSH</sequence>
<evidence type="ECO:0000256" key="2">
    <source>
        <dbReference type="RuleBase" id="RU003995"/>
    </source>
</evidence>
<dbReference type="GO" id="GO:0005829">
    <property type="term" value="C:cytosol"/>
    <property type="evidence" value="ECO:0007669"/>
    <property type="project" value="TreeGrafter"/>
</dbReference>
<proteinExistence type="inferred from homology"/>
<evidence type="ECO:0000313" key="4">
    <source>
        <dbReference type="EMBL" id="KAF2322866.1"/>
    </source>
</evidence>
<comment type="similarity">
    <text evidence="1 2">Belongs to the plant dehydrin family.</text>
</comment>
<organism evidence="4 5">
    <name type="scientific">Hevea brasiliensis</name>
    <name type="common">Para rubber tree</name>
    <name type="synonym">Siphonia brasiliensis</name>
    <dbReference type="NCBI Taxonomy" id="3981"/>
    <lineage>
        <taxon>Eukaryota</taxon>
        <taxon>Viridiplantae</taxon>
        <taxon>Streptophyta</taxon>
        <taxon>Embryophyta</taxon>
        <taxon>Tracheophyta</taxon>
        <taxon>Spermatophyta</taxon>
        <taxon>Magnoliopsida</taxon>
        <taxon>eudicotyledons</taxon>
        <taxon>Gunneridae</taxon>
        <taxon>Pentapetalae</taxon>
        <taxon>rosids</taxon>
        <taxon>fabids</taxon>
        <taxon>Malpighiales</taxon>
        <taxon>Euphorbiaceae</taxon>
        <taxon>Crotonoideae</taxon>
        <taxon>Micrandreae</taxon>
        <taxon>Hevea</taxon>
    </lineage>
</organism>
<dbReference type="CDD" id="cd16448">
    <property type="entry name" value="RING-H2"/>
    <property type="match status" value="1"/>
</dbReference>
<feature type="region of interest" description="Disordered" evidence="3">
    <location>
        <begin position="111"/>
        <end position="193"/>
    </location>
</feature>
<dbReference type="EMBL" id="JAAGAX010000002">
    <property type="protein sequence ID" value="KAF2322866.1"/>
    <property type="molecule type" value="Genomic_DNA"/>
</dbReference>
<gene>
    <name evidence="4" type="ORF">GH714_031530</name>
</gene>
<keyword evidence="5" id="KW-1185">Reference proteome</keyword>
<dbReference type="GO" id="GO:0009414">
    <property type="term" value="P:response to water deprivation"/>
    <property type="evidence" value="ECO:0007669"/>
    <property type="project" value="UniProtKB-ARBA"/>
</dbReference>
<reference evidence="4 5" key="1">
    <citation type="journal article" date="2020" name="Mol. Plant">
        <title>The Chromosome-Based Rubber Tree Genome Provides New Insights into Spurge Genome Evolution and Rubber Biosynthesis.</title>
        <authorList>
            <person name="Liu J."/>
            <person name="Shi C."/>
            <person name="Shi C.C."/>
            <person name="Li W."/>
            <person name="Zhang Q.J."/>
            <person name="Zhang Y."/>
            <person name="Li K."/>
            <person name="Lu H.F."/>
            <person name="Shi C."/>
            <person name="Zhu S.T."/>
            <person name="Xiao Z.Y."/>
            <person name="Nan H."/>
            <person name="Yue Y."/>
            <person name="Zhu X.G."/>
            <person name="Wu Y."/>
            <person name="Hong X.N."/>
            <person name="Fan G.Y."/>
            <person name="Tong Y."/>
            <person name="Zhang D."/>
            <person name="Mao C.L."/>
            <person name="Liu Y.L."/>
            <person name="Hao S.J."/>
            <person name="Liu W.Q."/>
            <person name="Lv M.Q."/>
            <person name="Zhang H.B."/>
            <person name="Liu Y."/>
            <person name="Hu-Tang G.R."/>
            <person name="Wang J.P."/>
            <person name="Wang J.H."/>
            <person name="Sun Y.H."/>
            <person name="Ni S.B."/>
            <person name="Chen W.B."/>
            <person name="Zhang X.C."/>
            <person name="Jiao Y.N."/>
            <person name="Eichler E.E."/>
            <person name="Li G.H."/>
            <person name="Liu X."/>
            <person name="Gao L.Z."/>
        </authorList>
    </citation>
    <scope>NUCLEOTIDE SEQUENCE [LARGE SCALE GENOMIC DNA]</scope>
    <source>
        <strain evidence="5">cv. GT1</strain>
        <tissue evidence="4">Leaf</tissue>
    </source>
</reference>
<feature type="compositionally biased region" description="Low complexity" evidence="3">
    <location>
        <begin position="154"/>
        <end position="165"/>
    </location>
</feature>
<evidence type="ECO:0000256" key="3">
    <source>
        <dbReference type="SAM" id="MobiDB-lite"/>
    </source>
</evidence>